<organism evidence="1">
    <name type="scientific">Campeiostachys nutans</name>
    <dbReference type="NCBI Taxonomy" id="400237"/>
    <lineage>
        <taxon>Eukaryota</taxon>
        <taxon>Viridiplantae</taxon>
        <taxon>Streptophyta</taxon>
        <taxon>Embryophyta</taxon>
        <taxon>Tracheophyta</taxon>
        <taxon>Spermatophyta</taxon>
        <taxon>Magnoliopsida</taxon>
        <taxon>Liliopsida</taxon>
        <taxon>Poales</taxon>
        <taxon>Poaceae</taxon>
        <taxon>BOP clade</taxon>
        <taxon>Pooideae</taxon>
        <taxon>Triticodae</taxon>
        <taxon>Triticeae</taxon>
        <taxon>Hordeinae</taxon>
        <taxon>Campeiostachys</taxon>
    </lineage>
</organism>
<dbReference type="AlphaFoldDB" id="A0A2U9DTA9"/>
<dbReference type="EMBL" id="MG673520">
    <property type="protein sequence ID" value="AWP40243.1"/>
    <property type="molecule type" value="Genomic_DNA"/>
</dbReference>
<name>A0A2U9DTA9_9POAL</name>
<sequence length="46" mass="5582">MTLIRPRLRISRHFVQILRTEALIFIFPYPFLNYESNLLEKISLFA</sequence>
<geneLocation type="chloroplast" evidence="1"/>
<keyword evidence="1" id="KW-0934">Plastid</keyword>
<protein>
    <submittedName>
        <fullName evidence="1">Ribosomal protein L36</fullName>
    </submittedName>
</protein>
<reference evidence="1" key="1">
    <citation type="submission" date="2017-12" db="EMBL/GenBank/DDBJ databases">
        <authorList>
            <person name="Hurst M.R.H."/>
        </authorList>
    </citation>
    <scope>NUCLEOTIDE SEQUENCE</scope>
</reference>
<proteinExistence type="predicted"/>
<keyword evidence="1" id="KW-0689">Ribosomal protein</keyword>
<dbReference type="GO" id="GO:0005840">
    <property type="term" value="C:ribosome"/>
    <property type="evidence" value="ECO:0007669"/>
    <property type="project" value="UniProtKB-KW"/>
</dbReference>
<evidence type="ECO:0000313" key="1">
    <source>
        <dbReference type="EMBL" id="AWP40243.1"/>
    </source>
</evidence>
<keyword evidence="1" id="KW-0687">Ribonucleoprotein</keyword>
<accession>A0A2U9DTA9</accession>
<keyword evidence="1" id="KW-0150">Chloroplast</keyword>